<dbReference type="Pfam" id="PF07542">
    <property type="entry name" value="ATP12"/>
    <property type="match status" value="1"/>
</dbReference>
<evidence type="ECO:0000256" key="3">
    <source>
        <dbReference type="ARBA" id="ARBA00023186"/>
    </source>
</evidence>
<evidence type="ECO:0000313" key="4">
    <source>
        <dbReference type="EMBL" id="MBP0462621.1"/>
    </source>
</evidence>
<dbReference type="InterPro" id="IPR042272">
    <property type="entry name" value="ATP12_ATP_synth-F1-assembly_N"/>
</dbReference>
<dbReference type="Gene3D" id="1.10.3580.10">
    <property type="entry name" value="ATP12 ATPase"/>
    <property type="match status" value="1"/>
</dbReference>
<dbReference type="Gene3D" id="3.30.2180.10">
    <property type="entry name" value="ATP12-like"/>
    <property type="match status" value="1"/>
</dbReference>
<proteinExistence type="inferred from homology"/>
<keyword evidence="3" id="KW-0143">Chaperone</keyword>
<comment type="similarity">
    <text evidence="1">Belongs to the ATP12 family.</text>
</comment>
<reference evidence="4 5" key="1">
    <citation type="submission" date="2021-03" db="EMBL/GenBank/DDBJ databases">
        <authorList>
            <person name="So Y."/>
        </authorList>
    </citation>
    <scope>NUCLEOTIDE SEQUENCE [LARGE SCALE GENOMIC DNA]</scope>
    <source>
        <strain evidence="4 5">PWR1</strain>
    </source>
</reference>
<dbReference type="PANTHER" id="PTHR21013:SF10">
    <property type="entry name" value="ATP SYNTHASE MITOCHONDRIAL F1 COMPLEX ASSEMBLY FACTOR 2"/>
    <property type="match status" value="1"/>
</dbReference>
<evidence type="ECO:0000256" key="1">
    <source>
        <dbReference type="ARBA" id="ARBA00008231"/>
    </source>
</evidence>
<evidence type="ECO:0000256" key="2">
    <source>
        <dbReference type="ARBA" id="ARBA00022946"/>
    </source>
</evidence>
<dbReference type="EMBL" id="JAGIYZ010000001">
    <property type="protein sequence ID" value="MBP0462621.1"/>
    <property type="molecule type" value="Genomic_DNA"/>
</dbReference>
<keyword evidence="5" id="KW-1185">Reference proteome</keyword>
<dbReference type="PANTHER" id="PTHR21013">
    <property type="entry name" value="ATP SYNTHASE MITOCHONDRIAL F1 COMPLEX ASSEMBLY FACTOR 2/ATP12 PROTEIN, MITOCHONDRIAL PRECURSOR"/>
    <property type="match status" value="1"/>
</dbReference>
<name>A0ABS4AMQ8_9PROT</name>
<dbReference type="RefSeq" id="WP_209349982.1">
    <property type="nucleotide sequence ID" value="NZ_JAGIYZ010000001.1"/>
</dbReference>
<dbReference type="InterPro" id="IPR011419">
    <property type="entry name" value="ATP12_ATP_synth-F1-assembly"/>
</dbReference>
<dbReference type="InterPro" id="IPR023335">
    <property type="entry name" value="ATP12_ortho_dom_sf"/>
</dbReference>
<protein>
    <submittedName>
        <fullName evidence="4">Chaperone, ATP12</fullName>
    </submittedName>
</protein>
<dbReference type="SUPFAM" id="SSF160909">
    <property type="entry name" value="ATP12-like"/>
    <property type="match status" value="1"/>
</dbReference>
<organism evidence="4 5">
    <name type="scientific">Roseomonas nitratireducens</name>
    <dbReference type="NCBI Taxonomy" id="2820810"/>
    <lineage>
        <taxon>Bacteria</taxon>
        <taxon>Pseudomonadati</taxon>
        <taxon>Pseudomonadota</taxon>
        <taxon>Alphaproteobacteria</taxon>
        <taxon>Acetobacterales</taxon>
        <taxon>Roseomonadaceae</taxon>
        <taxon>Roseomonas</taxon>
    </lineage>
</organism>
<comment type="caution">
    <text evidence="4">The sequence shown here is derived from an EMBL/GenBank/DDBJ whole genome shotgun (WGS) entry which is preliminary data.</text>
</comment>
<keyword evidence="2" id="KW-0809">Transit peptide</keyword>
<evidence type="ECO:0000313" key="5">
    <source>
        <dbReference type="Proteomes" id="UP000680815"/>
    </source>
</evidence>
<sequence>MRRFWNHAVAVARPEGGHAVLLDGRPLRLPGGAPLATRSAALAEAIAAEWQAAGGAKDGEMSMEEVPLTRLLGTAQDRVAADPAGLVEGLVRYAETDLLCYRAEDPALAVTQAREWQAWLDWAAAAHGAPLVVTEGLMPVAQPAESLARLRDALAGRTVEELAALGLAVPVLGSLVLGLALAEGRLAAEEAHRLASLDETFQETRWGEDAEALDRRARGAADVALAERFLALVRA</sequence>
<accession>A0ABS4AMQ8</accession>
<gene>
    <name evidence="4" type="ORF">J5Y09_01740</name>
</gene>
<dbReference type="Proteomes" id="UP000680815">
    <property type="component" value="Unassembled WGS sequence"/>
</dbReference>